<gene>
    <name evidence="2" type="ORF">QEG23_000733</name>
</gene>
<name>A0AAI9FRV2_STEMA</name>
<reference evidence="2" key="1">
    <citation type="submission" date="2022-07" db="EMBL/GenBank/DDBJ databases">
        <authorList>
            <consortium name="DAFM: The Division of Animal and Food Microbiology"/>
        </authorList>
    </citation>
    <scope>NUCLEOTIDE SEQUENCE</scope>
    <source>
        <strain evidence="2">19MO01SH01-2</strain>
    </source>
</reference>
<dbReference type="Proteomes" id="UP001218208">
    <property type="component" value="Unassembled WGS sequence"/>
</dbReference>
<dbReference type="Pfam" id="PF10124">
    <property type="entry name" value="Mu-like_gpT"/>
    <property type="match status" value="1"/>
</dbReference>
<dbReference type="EMBL" id="ABLOJW010000003">
    <property type="protein sequence ID" value="EKT4091253.1"/>
    <property type="molecule type" value="Genomic_DNA"/>
</dbReference>
<comment type="caution">
    <text evidence="2">The sequence shown here is derived from an EMBL/GenBank/DDBJ whole genome shotgun (WGS) entry which is preliminary data.</text>
</comment>
<proteinExistence type="predicted"/>
<dbReference type="InterPro" id="IPR018774">
    <property type="entry name" value="Phage_Mu_GpT"/>
</dbReference>
<organism evidence="2 3">
    <name type="scientific">Stenotrophomonas maltophilia</name>
    <name type="common">Pseudomonas maltophilia</name>
    <name type="synonym">Xanthomonas maltophilia</name>
    <dbReference type="NCBI Taxonomy" id="40324"/>
    <lineage>
        <taxon>Bacteria</taxon>
        <taxon>Pseudomonadati</taxon>
        <taxon>Pseudomonadota</taxon>
        <taxon>Gammaproteobacteria</taxon>
        <taxon>Lysobacterales</taxon>
        <taxon>Lysobacteraceae</taxon>
        <taxon>Stenotrophomonas</taxon>
        <taxon>Stenotrophomonas maltophilia group</taxon>
    </lineage>
</organism>
<accession>A0AAI9FRV2</accession>
<evidence type="ECO:0000259" key="1">
    <source>
        <dbReference type="Pfam" id="PF10124"/>
    </source>
</evidence>
<dbReference type="AlphaFoldDB" id="A0AAI9FRV2"/>
<evidence type="ECO:0000313" key="3">
    <source>
        <dbReference type="Proteomes" id="UP001218208"/>
    </source>
</evidence>
<feature type="domain" description="Bacteriophage Mu GpT" evidence="1">
    <location>
        <begin position="8"/>
        <end position="296"/>
    </location>
</feature>
<evidence type="ECO:0000313" key="2">
    <source>
        <dbReference type="EMBL" id="EKT4091253.1"/>
    </source>
</evidence>
<protein>
    <submittedName>
        <fullName evidence="2">Mu-like prophage major head subunit gpT family protein</fullName>
    </submittedName>
</protein>
<sequence length="297" mass="32994">MIVNRGNLSTLYVAFNAAFNAGLGQAPSQFQRIATVVPSTTKSNEYGWLGKLPNVREWIGERVVHGLQNHGYTIKNKPYELTVGVDKDDIEDDNLGIYSPLMQSMGESVGAQPDQLTFELLKNGISTACYDGQNFFDTDHPVLDKDGKETVQSNVDSDGNGAYWYLLCTKRALKPIIFQNRKPPQFVSMDTDTDEGVFNKKEFRYGADCRRNVGFGFWQMAYASNKPLTEENLQAAYTAFTSRRGDHGRPLGLVPDLLVCVPNDKFKAAKILTANQIAGTDNVMKGVVEVMDSAWLL</sequence>